<dbReference type="InterPro" id="IPR003018">
    <property type="entry name" value="GAF"/>
</dbReference>
<dbReference type="Pfam" id="PF13185">
    <property type="entry name" value="GAF_2"/>
    <property type="match status" value="1"/>
</dbReference>
<dbReference type="SUPFAM" id="SSF55781">
    <property type="entry name" value="GAF domain-like"/>
    <property type="match status" value="1"/>
</dbReference>
<name>A0A1Q2CF13_9ACTN</name>
<accession>A0A1Q2CF13</accession>
<gene>
    <name evidence="1" type="ORF">RPIT_07625</name>
</gene>
<dbReference type="KEGG" id="tfl:RPIT_07625"/>
<reference evidence="1 2" key="1">
    <citation type="journal article" date="2016" name="Int. J. Syst. Evol. Microbiol.">
        <title>Tessaracoccus flavus sp. nov., isolated from the drainage system of a lindane-producing factory.</title>
        <authorList>
            <person name="Kumari R."/>
            <person name="Singh P."/>
            <person name="Schumann P."/>
            <person name="Lal R."/>
        </authorList>
    </citation>
    <scope>NUCLEOTIDE SEQUENCE [LARGE SCALE GENOMIC DNA]</scope>
    <source>
        <strain evidence="1 2">RP1T</strain>
    </source>
</reference>
<dbReference type="Gene3D" id="3.30.450.40">
    <property type="match status" value="1"/>
</dbReference>
<protein>
    <submittedName>
        <fullName evidence="1">Uncharacterized protein</fullName>
    </submittedName>
</protein>
<proteinExistence type="predicted"/>
<dbReference type="OrthoDB" id="144293at2"/>
<keyword evidence="2" id="KW-1185">Reference proteome</keyword>
<sequence length="238" mass="25549">MRQPEQRDLASLDTLSRVANDLAGEFRLEPLLELILRSSVTLLGCESGSLCLVEPHTHTYRKQIDVQAGCQAGRVFPLEEGVTGAVARAGRPVTFRHYADVPGGHVSADSPLYNRAVIGVPIRLRSDLLGSLVVFAPDDEYCFGDADAQLLQRFATHAAIAMANARLHAEAADRAKAAAVWAERERSMLDVQDALGRGLATVLLELAHAEELALAEQPVGAVVALAAGLPLFLRRDLG</sequence>
<evidence type="ECO:0000313" key="2">
    <source>
        <dbReference type="Proteomes" id="UP000188324"/>
    </source>
</evidence>
<dbReference type="AlphaFoldDB" id="A0A1Q2CF13"/>
<dbReference type="STRING" id="1610493.RPIT_07625"/>
<organism evidence="1 2">
    <name type="scientific">Tessaracoccus flavus</name>
    <dbReference type="NCBI Taxonomy" id="1610493"/>
    <lineage>
        <taxon>Bacteria</taxon>
        <taxon>Bacillati</taxon>
        <taxon>Actinomycetota</taxon>
        <taxon>Actinomycetes</taxon>
        <taxon>Propionibacteriales</taxon>
        <taxon>Propionibacteriaceae</taxon>
        <taxon>Tessaracoccus</taxon>
    </lineage>
</organism>
<dbReference type="EMBL" id="CP019605">
    <property type="protein sequence ID" value="AQP44691.1"/>
    <property type="molecule type" value="Genomic_DNA"/>
</dbReference>
<evidence type="ECO:0000313" key="1">
    <source>
        <dbReference type="EMBL" id="AQP44691.1"/>
    </source>
</evidence>
<dbReference type="RefSeq" id="WP_077342025.1">
    <property type="nucleotide sequence ID" value="NZ_CP019605.1"/>
</dbReference>
<dbReference type="InterPro" id="IPR029016">
    <property type="entry name" value="GAF-like_dom_sf"/>
</dbReference>
<dbReference type="Proteomes" id="UP000188324">
    <property type="component" value="Chromosome"/>
</dbReference>
<dbReference type="SMART" id="SM00065">
    <property type="entry name" value="GAF"/>
    <property type="match status" value="1"/>
</dbReference>